<dbReference type="InterPro" id="IPR007037">
    <property type="entry name" value="SIP_rossman_dom"/>
</dbReference>
<evidence type="ECO:0000313" key="3">
    <source>
        <dbReference type="Proteomes" id="UP001596507"/>
    </source>
</evidence>
<dbReference type="PROSITE" id="PS51384">
    <property type="entry name" value="FAD_FR"/>
    <property type="match status" value="1"/>
</dbReference>
<gene>
    <name evidence="2" type="ORF">ACFQRL_14705</name>
</gene>
<name>A0ABW2HFY1_9MICO</name>
<protein>
    <submittedName>
        <fullName evidence="2">Siderophore-interacting protein</fullName>
    </submittedName>
</protein>
<dbReference type="CDD" id="cd06193">
    <property type="entry name" value="siderophore_interacting"/>
    <property type="match status" value="1"/>
</dbReference>
<dbReference type="InterPro" id="IPR013113">
    <property type="entry name" value="SIP_FAD-bd"/>
</dbReference>
<dbReference type="InterPro" id="IPR017938">
    <property type="entry name" value="Riboflavin_synthase-like_b-brl"/>
</dbReference>
<dbReference type="InterPro" id="IPR039261">
    <property type="entry name" value="FNR_nucleotide-bd"/>
</dbReference>
<dbReference type="InterPro" id="IPR039374">
    <property type="entry name" value="SIP_fam"/>
</dbReference>
<dbReference type="PANTHER" id="PTHR30157:SF0">
    <property type="entry name" value="NADPH-DEPENDENT FERRIC-CHELATE REDUCTASE"/>
    <property type="match status" value="1"/>
</dbReference>
<evidence type="ECO:0000259" key="1">
    <source>
        <dbReference type="PROSITE" id="PS51384"/>
    </source>
</evidence>
<comment type="caution">
    <text evidence="2">The sequence shown here is derived from an EMBL/GenBank/DDBJ whole genome shotgun (WGS) entry which is preliminary data.</text>
</comment>
<dbReference type="Pfam" id="PF04954">
    <property type="entry name" value="SIP"/>
    <property type="match status" value="1"/>
</dbReference>
<dbReference type="PANTHER" id="PTHR30157">
    <property type="entry name" value="FERRIC REDUCTASE, NADPH-DEPENDENT"/>
    <property type="match status" value="1"/>
</dbReference>
<proteinExistence type="predicted"/>
<feature type="domain" description="FAD-binding FR-type" evidence="1">
    <location>
        <begin position="29"/>
        <end position="156"/>
    </location>
</feature>
<dbReference type="Pfam" id="PF08021">
    <property type="entry name" value="FAD_binding_9"/>
    <property type="match status" value="1"/>
</dbReference>
<dbReference type="Gene3D" id="3.40.50.80">
    <property type="entry name" value="Nucleotide-binding domain of ferredoxin-NADP reductase (FNR) module"/>
    <property type="match status" value="1"/>
</dbReference>
<dbReference type="InterPro" id="IPR017927">
    <property type="entry name" value="FAD-bd_FR_type"/>
</dbReference>
<accession>A0ABW2HFY1</accession>
<dbReference type="RefSeq" id="WP_262875142.1">
    <property type="nucleotide sequence ID" value="NZ_BAABKW010000007.1"/>
</dbReference>
<organism evidence="2 3">
    <name type="scientific">Microbacterium fluvii</name>
    <dbReference type="NCBI Taxonomy" id="415215"/>
    <lineage>
        <taxon>Bacteria</taxon>
        <taxon>Bacillati</taxon>
        <taxon>Actinomycetota</taxon>
        <taxon>Actinomycetes</taxon>
        <taxon>Micrococcales</taxon>
        <taxon>Microbacteriaceae</taxon>
        <taxon>Microbacterium</taxon>
    </lineage>
</organism>
<dbReference type="SUPFAM" id="SSF63380">
    <property type="entry name" value="Riboflavin synthase domain-like"/>
    <property type="match status" value="1"/>
</dbReference>
<dbReference type="Proteomes" id="UP001596507">
    <property type="component" value="Unassembled WGS sequence"/>
</dbReference>
<keyword evidence="3" id="KW-1185">Reference proteome</keyword>
<reference evidence="3" key="1">
    <citation type="journal article" date="2019" name="Int. J. Syst. Evol. Microbiol.">
        <title>The Global Catalogue of Microorganisms (GCM) 10K type strain sequencing project: providing services to taxonomists for standard genome sequencing and annotation.</title>
        <authorList>
            <consortium name="The Broad Institute Genomics Platform"/>
            <consortium name="The Broad Institute Genome Sequencing Center for Infectious Disease"/>
            <person name="Wu L."/>
            <person name="Ma J."/>
        </authorList>
    </citation>
    <scope>NUCLEOTIDE SEQUENCE [LARGE SCALE GENOMIC DNA]</scope>
    <source>
        <strain evidence="3">CGMCC 1.15772</strain>
    </source>
</reference>
<dbReference type="Gene3D" id="2.40.30.10">
    <property type="entry name" value="Translation factors"/>
    <property type="match status" value="1"/>
</dbReference>
<dbReference type="EMBL" id="JBHTBE010000004">
    <property type="protein sequence ID" value="MFC7270212.1"/>
    <property type="molecule type" value="Genomic_DNA"/>
</dbReference>
<sequence>MSDEIPVRARERAESDAGRFAREGGRNRFTARPATVLRTERVAPSLVRVTVAGPDFADFTSIGPADHVRLFLPDPATGELVAPTAVGPGEDGIVRPDRASIARDFTPLPRAVDGGVELDLDFFVHPDPGPASGWAERAQPGDEIVVVGPRGSKRAPQDADALLLLCDETSLPSVSRWIRDVPAGTEVDVIAAVPGDGTWVAPYLGVENGALDGIEVRVHVVASASDWLASLEALGPIGEGTFVWAAGEASALVGVRRHLRRGLGLPAAQAVVSGYWRHGVVAFDHHAPIDPSDPD</sequence>
<evidence type="ECO:0000313" key="2">
    <source>
        <dbReference type="EMBL" id="MFC7270212.1"/>
    </source>
</evidence>